<evidence type="ECO:0000256" key="1">
    <source>
        <dbReference type="ARBA" id="ARBA00022908"/>
    </source>
</evidence>
<comment type="caution">
    <text evidence="9">The sequence shown here is derived from an EMBL/GenBank/DDBJ whole genome shotgun (WGS) entry which is preliminary data.</text>
</comment>
<proteinExistence type="predicted"/>
<dbReference type="SUPFAM" id="SSF53041">
    <property type="entry name" value="Resolvase-like"/>
    <property type="match status" value="1"/>
</dbReference>
<dbReference type="PANTHER" id="PTHR30461:SF23">
    <property type="entry name" value="DNA RECOMBINASE-RELATED"/>
    <property type="match status" value="1"/>
</dbReference>
<dbReference type="CDD" id="cd00338">
    <property type="entry name" value="Ser_Recombinase"/>
    <property type="match status" value="1"/>
</dbReference>
<reference evidence="9" key="1">
    <citation type="journal article" date="2021" name="PeerJ">
        <title>Extensive microbial diversity within the chicken gut microbiome revealed by metagenomics and culture.</title>
        <authorList>
            <person name="Gilroy R."/>
            <person name="Ravi A."/>
            <person name="Getino M."/>
            <person name="Pursley I."/>
            <person name="Horton D.L."/>
            <person name="Alikhan N.F."/>
            <person name="Baker D."/>
            <person name="Gharbi K."/>
            <person name="Hall N."/>
            <person name="Watson M."/>
            <person name="Adriaenssens E.M."/>
            <person name="Foster-Nyarko E."/>
            <person name="Jarju S."/>
            <person name="Secka A."/>
            <person name="Antonio M."/>
            <person name="Oren A."/>
            <person name="Chaudhuri R.R."/>
            <person name="La Ragione R."/>
            <person name="Hildebrand F."/>
            <person name="Pallen M.J."/>
        </authorList>
    </citation>
    <scope>NUCLEOTIDE SEQUENCE</scope>
    <source>
        <strain evidence="9">CHK196-7946</strain>
    </source>
</reference>
<dbReference type="Proteomes" id="UP000823902">
    <property type="component" value="Unassembled WGS sequence"/>
</dbReference>
<dbReference type="InterPro" id="IPR011109">
    <property type="entry name" value="DNA_bind_recombinase_dom"/>
</dbReference>
<keyword evidence="6" id="KW-0175">Coiled coil</keyword>
<dbReference type="GO" id="GO:0015074">
    <property type="term" value="P:DNA integration"/>
    <property type="evidence" value="ECO:0007669"/>
    <property type="project" value="UniProtKB-KW"/>
</dbReference>
<dbReference type="PROSITE" id="PS51737">
    <property type="entry name" value="RECOMBINASE_DNA_BIND"/>
    <property type="match status" value="1"/>
</dbReference>
<keyword evidence="2" id="KW-0238">DNA-binding</keyword>
<dbReference type="InterPro" id="IPR050639">
    <property type="entry name" value="SSR_resolvase"/>
</dbReference>
<dbReference type="InterPro" id="IPR006119">
    <property type="entry name" value="Resolv_N"/>
</dbReference>
<dbReference type="Gene3D" id="3.90.1750.20">
    <property type="entry name" value="Putative Large Serine Recombinase, Chain B, Domain 2"/>
    <property type="match status" value="1"/>
</dbReference>
<dbReference type="PROSITE" id="PS51736">
    <property type="entry name" value="RECOMBINASES_3"/>
    <property type="match status" value="1"/>
</dbReference>
<dbReference type="Pfam" id="PF00239">
    <property type="entry name" value="Resolvase"/>
    <property type="match status" value="1"/>
</dbReference>
<keyword evidence="1" id="KW-0229">DNA integration</keyword>
<dbReference type="EMBL" id="DWVY01000013">
    <property type="protein sequence ID" value="HJC73998.1"/>
    <property type="molecule type" value="Genomic_DNA"/>
</dbReference>
<gene>
    <name evidence="9" type="ORF">H9697_03485</name>
</gene>
<dbReference type="InterPro" id="IPR006118">
    <property type="entry name" value="Recombinase_CS"/>
</dbReference>
<evidence type="ECO:0000313" key="9">
    <source>
        <dbReference type="EMBL" id="HJC73998.1"/>
    </source>
</evidence>
<evidence type="ECO:0000256" key="2">
    <source>
        <dbReference type="ARBA" id="ARBA00023125"/>
    </source>
</evidence>
<evidence type="ECO:0000259" key="7">
    <source>
        <dbReference type="PROSITE" id="PS51736"/>
    </source>
</evidence>
<dbReference type="SMART" id="SM00857">
    <property type="entry name" value="Resolvase"/>
    <property type="match status" value="1"/>
</dbReference>
<reference evidence="9" key="2">
    <citation type="submission" date="2021-04" db="EMBL/GenBank/DDBJ databases">
        <authorList>
            <person name="Gilroy R."/>
        </authorList>
    </citation>
    <scope>NUCLEOTIDE SEQUENCE</scope>
    <source>
        <strain evidence="9">CHK196-7946</strain>
    </source>
</reference>
<dbReference type="GO" id="GO:0000150">
    <property type="term" value="F:DNA strand exchange activity"/>
    <property type="evidence" value="ECO:0007669"/>
    <property type="project" value="InterPro"/>
</dbReference>
<feature type="domain" description="Resolvase/invertase-type recombinase catalytic" evidence="7">
    <location>
        <begin position="5"/>
        <end position="153"/>
    </location>
</feature>
<evidence type="ECO:0000259" key="8">
    <source>
        <dbReference type="PROSITE" id="PS51737"/>
    </source>
</evidence>
<dbReference type="Pfam" id="PF07508">
    <property type="entry name" value="Recombinase"/>
    <property type="match status" value="1"/>
</dbReference>
<dbReference type="PANTHER" id="PTHR30461">
    <property type="entry name" value="DNA-INVERTASE FROM LAMBDOID PROPHAGE"/>
    <property type="match status" value="1"/>
</dbReference>
<sequence length="494" mass="56971">METKYGYGYVRVSTDKQEELSPDSQAKLLKDYAQKNGIIISNIFYELGISGRKAEKRPEFQKMIAQAKSADHPVDAILVWKFSRFARNQEESIVYKSLLKKKHNVDVISVSEPLADGPFGSLIERIIEWMDEYYSIRLSGEVTRGMMEKAQRGGYQARPPLGYRIIDHGKPPVIVPEEAEVVKIIFRKYANDHCGIFDIARYLNLHGFKTSRGKSFERRSVEYILQNPTYCGMIRWNRTVNETNEIRPKEEWIIADGQHPAIISKELFDKAQARYEQEYKPKGARPSSTYKHWLSGLVKCPACGRTMIAKRTTDRQKVYVYFTCYGYSKGKCLAKNTVSAMKLEPAVLSSIRDVLDSGHIMYRYMPPDHEPAASMTDILTEQLRRNTEKLERIKEAYRNGVDTLEEYKANKQLVQQERDRLEEQLKEAEDDTPDSGSAETSLLERVRNVYDIVSSDSVDSATKNEILKSVIEKIIYDKASDELKVYYYYKPQSL</sequence>
<dbReference type="GO" id="GO:0003677">
    <property type="term" value="F:DNA binding"/>
    <property type="evidence" value="ECO:0007669"/>
    <property type="project" value="UniProtKB-KW"/>
</dbReference>
<dbReference type="Gene3D" id="3.40.50.1390">
    <property type="entry name" value="Resolvase, N-terminal catalytic domain"/>
    <property type="match status" value="1"/>
</dbReference>
<dbReference type="AlphaFoldDB" id="A0A9D2Q6X0"/>
<evidence type="ECO:0000256" key="6">
    <source>
        <dbReference type="SAM" id="Coils"/>
    </source>
</evidence>
<dbReference type="InterPro" id="IPR025827">
    <property type="entry name" value="Zn_ribbon_recom_dom"/>
</dbReference>
<protein>
    <submittedName>
        <fullName evidence="9">Recombinase family protein</fullName>
    </submittedName>
</protein>
<keyword evidence="3" id="KW-0233">DNA recombination</keyword>
<dbReference type="Pfam" id="PF13408">
    <property type="entry name" value="Zn_ribbon_recom"/>
    <property type="match status" value="1"/>
</dbReference>
<dbReference type="InterPro" id="IPR038109">
    <property type="entry name" value="DNA_bind_recomb_sf"/>
</dbReference>
<dbReference type="PROSITE" id="PS00397">
    <property type="entry name" value="RECOMBINASES_1"/>
    <property type="match status" value="1"/>
</dbReference>
<feature type="coiled-coil region" evidence="6">
    <location>
        <begin position="390"/>
        <end position="431"/>
    </location>
</feature>
<evidence type="ECO:0000313" key="10">
    <source>
        <dbReference type="Proteomes" id="UP000823902"/>
    </source>
</evidence>
<feature type="active site" description="O-(5'-phospho-DNA)-serine intermediate" evidence="4 5">
    <location>
        <position position="13"/>
    </location>
</feature>
<evidence type="ECO:0000256" key="5">
    <source>
        <dbReference type="PROSITE-ProRule" id="PRU10137"/>
    </source>
</evidence>
<accession>A0A9D2Q6X0</accession>
<organism evidence="9 10">
    <name type="scientific">Candidatus Mediterraneibacter faecavium</name>
    <dbReference type="NCBI Taxonomy" id="2838668"/>
    <lineage>
        <taxon>Bacteria</taxon>
        <taxon>Bacillati</taxon>
        <taxon>Bacillota</taxon>
        <taxon>Clostridia</taxon>
        <taxon>Lachnospirales</taxon>
        <taxon>Lachnospiraceae</taxon>
        <taxon>Mediterraneibacter</taxon>
    </lineage>
</organism>
<feature type="domain" description="Recombinase" evidence="8">
    <location>
        <begin position="160"/>
        <end position="281"/>
    </location>
</feature>
<evidence type="ECO:0000256" key="3">
    <source>
        <dbReference type="ARBA" id="ARBA00023172"/>
    </source>
</evidence>
<name>A0A9D2Q6X0_9FIRM</name>
<evidence type="ECO:0000256" key="4">
    <source>
        <dbReference type="PIRSR" id="PIRSR606118-50"/>
    </source>
</evidence>
<dbReference type="InterPro" id="IPR036162">
    <property type="entry name" value="Resolvase-like_N_sf"/>
</dbReference>